<keyword evidence="2 5" id="KW-0560">Oxidoreductase</keyword>
<dbReference type="SUPFAM" id="SSF51735">
    <property type="entry name" value="NAD(P)-binding Rossmann-fold domains"/>
    <property type="match status" value="1"/>
</dbReference>
<dbReference type="PANTHER" id="PTHR43669">
    <property type="entry name" value="5-KETO-D-GLUCONATE 5-REDUCTASE"/>
    <property type="match status" value="1"/>
</dbReference>
<dbReference type="GO" id="GO:0016491">
    <property type="term" value="F:oxidoreductase activity"/>
    <property type="evidence" value="ECO:0007669"/>
    <property type="project" value="UniProtKB-KW"/>
</dbReference>
<dbReference type="OrthoDB" id="9810734at2"/>
<dbReference type="EMBL" id="UNOZ01000013">
    <property type="protein sequence ID" value="SYX89345.1"/>
    <property type="molecule type" value="Genomic_DNA"/>
</dbReference>
<proteinExistence type="inferred from homology"/>
<dbReference type="FunFam" id="3.40.50.720:FF:000084">
    <property type="entry name" value="Short-chain dehydrogenase reductase"/>
    <property type="match status" value="1"/>
</dbReference>
<dbReference type="PRINTS" id="PR00080">
    <property type="entry name" value="SDRFAMILY"/>
</dbReference>
<dbReference type="EC" id="1.3.1.-" evidence="5"/>
<evidence type="ECO:0000259" key="4">
    <source>
        <dbReference type="SMART" id="SM00822"/>
    </source>
</evidence>
<comment type="similarity">
    <text evidence="1 3">Belongs to the short-chain dehydrogenases/reductases (SDR) family.</text>
</comment>
<dbReference type="SMART" id="SM00822">
    <property type="entry name" value="PKS_KR"/>
    <property type="match status" value="1"/>
</dbReference>
<dbReference type="Proteomes" id="UP000263595">
    <property type="component" value="Unassembled WGS sequence"/>
</dbReference>
<gene>
    <name evidence="5" type="ORF">CCOS865_01598</name>
</gene>
<evidence type="ECO:0000256" key="1">
    <source>
        <dbReference type="ARBA" id="ARBA00006484"/>
    </source>
</evidence>
<keyword evidence="6" id="KW-1185">Reference proteome</keyword>
<dbReference type="InterPro" id="IPR020904">
    <property type="entry name" value="Sc_DH/Rdtase_CS"/>
</dbReference>
<dbReference type="Gene3D" id="3.40.50.720">
    <property type="entry name" value="NAD(P)-binding Rossmann-like Domain"/>
    <property type="match status" value="1"/>
</dbReference>
<dbReference type="InterPro" id="IPR002347">
    <property type="entry name" value="SDR_fam"/>
</dbReference>
<evidence type="ECO:0000256" key="2">
    <source>
        <dbReference type="ARBA" id="ARBA00023002"/>
    </source>
</evidence>
<reference evidence="6" key="1">
    <citation type="submission" date="2018-08" db="EMBL/GenBank/DDBJ databases">
        <authorList>
            <person name="Blom J."/>
        </authorList>
    </citation>
    <scope>NUCLEOTIDE SEQUENCE [LARGE SCALE GENOMIC DNA]</scope>
    <source>
        <strain evidence="6">CCOS 865</strain>
    </source>
</reference>
<dbReference type="PRINTS" id="PR00081">
    <property type="entry name" value="GDHRDH"/>
</dbReference>
<accession>A0A383RR26</accession>
<evidence type="ECO:0000313" key="5">
    <source>
        <dbReference type="EMBL" id="SYX89345.1"/>
    </source>
</evidence>
<protein>
    <submittedName>
        <fullName evidence="5">Monensin polyketide synthase putative ketoacyl reductase</fullName>
        <ecNumber evidence="5">1.3.1.-</ecNumber>
    </submittedName>
</protein>
<sequence>MTQTPTRKIALVTGAGSGIGRAVALALLADGFSLVLAGRRAEPLQQLAEQAQAAGGQALAVPTDVRDEASVAQLFATIEEVHGRLDLIFNNAGVNAPAVPIDELPLENWRNVIATNVDGVFLCARAAFGLMRRQQPQGGRIINNGSISAHTPRPFTAPYTASKHAVLGLTKALALDGRPYNIVCSQIDIGNALTELSERMTRGVRQANGEIAAEPMVDVRHVADAVRYIAALPLDANVLNMTVMASNMPFVGRG</sequence>
<dbReference type="PANTHER" id="PTHR43669:SF12">
    <property type="entry name" value="BLR5618 PROTEIN"/>
    <property type="match status" value="1"/>
</dbReference>
<dbReference type="InterPro" id="IPR057326">
    <property type="entry name" value="KR_dom"/>
</dbReference>
<organism evidence="5 6">
    <name type="scientific">Pseudomonas reidholzensis</name>
    <dbReference type="NCBI Taxonomy" id="1785162"/>
    <lineage>
        <taxon>Bacteria</taxon>
        <taxon>Pseudomonadati</taxon>
        <taxon>Pseudomonadota</taxon>
        <taxon>Gammaproteobacteria</taxon>
        <taxon>Pseudomonadales</taxon>
        <taxon>Pseudomonadaceae</taxon>
        <taxon>Pseudomonas</taxon>
    </lineage>
</organism>
<evidence type="ECO:0000313" key="6">
    <source>
        <dbReference type="Proteomes" id="UP000263595"/>
    </source>
</evidence>
<dbReference type="CDD" id="cd05233">
    <property type="entry name" value="SDR_c"/>
    <property type="match status" value="1"/>
</dbReference>
<dbReference type="PROSITE" id="PS00061">
    <property type="entry name" value="ADH_SHORT"/>
    <property type="match status" value="1"/>
</dbReference>
<dbReference type="RefSeq" id="WP_119139613.1">
    <property type="nucleotide sequence ID" value="NZ_CBCSFL010000016.1"/>
</dbReference>
<feature type="domain" description="Ketoreductase" evidence="4">
    <location>
        <begin position="8"/>
        <end position="182"/>
    </location>
</feature>
<dbReference type="AlphaFoldDB" id="A0A383RR26"/>
<dbReference type="InterPro" id="IPR036291">
    <property type="entry name" value="NAD(P)-bd_dom_sf"/>
</dbReference>
<name>A0A383RR26_9PSED</name>
<evidence type="ECO:0000256" key="3">
    <source>
        <dbReference type="RuleBase" id="RU000363"/>
    </source>
</evidence>
<dbReference type="Pfam" id="PF00106">
    <property type="entry name" value="adh_short"/>
    <property type="match status" value="1"/>
</dbReference>